<evidence type="ECO:0000256" key="7">
    <source>
        <dbReference type="ARBA" id="ARBA00051148"/>
    </source>
</evidence>
<keyword evidence="4 8" id="KW-0479">Metal-binding</keyword>
<dbReference type="Gene3D" id="3.20.20.140">
    <property type="entry name" value="Metal-dependent hydrolases"/>
    <property type="match status" value="1"/>
</dbReference>
<reference evidence="11 12" key="1">
    <citation type="journal article" date="2021" name="Sci. Rep.">
        <title>Genome sequencing of the multicellular alga Astrephomene provides insights into convergent evolution of germ-soma differentiation.</title>
        <authorList>
            <person name="Yamashita S."/>
            <person name="Yamamoto K."/>
            <person name="Matsuzaki R."/>
            <person name="Suzuki S."/>
            <person name="Yamaguchi H."/>
            <person name="Hirooka S."/>
            <person name="Minakuchi Y."/>
            <person name="Miyagishima S."/>
            <person name="Kawachi M."/>
            <person name="Toyoda A."/>
            <person name="Nozaki H."/>
        </authorList>
    </citation>
    <scope>NUCLEOTIDE SEQUENCE [LARGE SCALE GENOMIC DNA]</scope>
    <source>
        <strain evidence="11 12">NIES-4017</strain>
    </source>
</reference>
<feature type="compositionally biased region" description="Low complexity" evidence="9">
    <location>
        <begin position="517"/>
        <end position="533"/>
    </location>
</feature>
<dbReference type="EMBL" id="BMAR01000002">
    <property type="protein sequence ID" value="GFR42050.1"/>
    <property type="molecule type" value="Genomic_DNA"/>
</dbReference>
<evidence type="ECO:0000256" key="6">
    <source>
        <dbReference type="ARBA" id="ARBA00022833"/>
    </source>
</evidence>
<evidence type="ECO:0000256" key="3">
    <source>
        <dbReference type="ARBA" id="ARBA00012781"/>
    </source>
</evidence>
<evidence type="ECO:0000256" key="4">
    <source>
        <dbReference type="ARBA" id="ARBA00022723"/>
    </source>
</evidence>
<dbReference type="FunFam" id="3.20.20.140:FF:000022">
    <property type="entry name" value="Guanine deaminase"/>
    <property type="match status" value="1"/>
</dbReference>
<evidence type="ECO:0000256" key="5">
    <source>
        <dbReference type="ARBA" id="ARBA00022801"/>
    </source>
</evidence>
<dbReference type="EC" id="3.5.4.3" evidence="3 8"/>
<keyword evidence="12" id="KW-1185">Reference proteome</keyword>
<evidence type="ECO:0000259" key="10">
    <source>
        <dbReference type="Pfam" id="PF01979"/>
    </source>
</evidence>
<evidence type="ECO:0000313" key="12">
    <source>
        <dbReference type="Proteomes" id="UP001054857"/>
    </source>
</evidence>
<dbReference type="InterPro" id="IPR006680">
    <property type="entry name" value="Amidohydro-rel"/>
</dbReference>
<dbReference type="AlphaFoldDB" id="A0AAD3HIX8"/>
<evidence type="ECO:0000256" key="1">
    <source>
        <dbReference type="ARBA" id="ARBA00004984"/>
    </source>
</evidence>
<dbReference type="SUPFAM" id="SSF51338">
    <property type="entry name" value="Composite domain of metallo-dependent hydrolases"/>
    <property type="match status" value="2"/>
</dbReference>
<dbReference type="NCBIfam" id="TIGR02967">
    <property type="entry name" value="guan_deamin"/>
    <property type="match status" value="1"/>
</dbReference>
<feature type="compositionally biased region" description="Acidic residues" evidence="9">
    <location>
        <begin position="475"/>
        <end position="485"/>
    </location>
</feature>
<evidence type="ECO:0000256" key="8">
    <source>
        <dbReference type="RuleBase" id="RU366009"/>
    </source>
</evidence>
<dbReference type="GO" id="GO:0008270">
    <property type="term" value="F:zinc ion binding"/>
    <property type="evidence" value="ECO:0007669"/>
    <property type="project" value="UniProtKB-UniRule"/>
</dbReference>
<comment type="caution">
    <text evidence="11">The sequence shown here is derived from an EMBL/GenBank/DDBJ whole genome shotgun (WGS) entry which is preliminary data.</text>
</comment>
<comment type="pathway">
    <text evidence="1 8">Purine metabolism; guanine degradation; xanthine from guanine: step 1/1.</text>
</comment>
<organism evidence="11 12">
    <name type="scientific">Astrephomene gubernaculifera</name>
    <dbReference type="NCBI Taxonomy" id="47775"/>
    <lineage>
        <taxon>Eukaryota</taxon>
        <taxon>Viridiplantae</taxon>
        <taxon>Chlorophyta</taxon>
        <taxon>core chlorophytes</taxon>
        <taxon>Chlorophyceae</taxon>
        <taxon>CS clade</taxon>
        <taxon>Chlamydomonadales</taxon>
        <taxon>Astrephomenaceae</taxon>
        <taxon>Astrephomene</taxon>
    </lineage>
</organism>
<dbReference type="InterPro" id="IPR051607">
    <property type="entry name" value="Metallo-dep_hydrolases"/>
</dbReference>
<name>A0AAD3HIX8_9CHLO</name>
<dbReference type="Gene3D" id="2.30.40.10">
    <property type="entry name" value="Urease, subunit C, domain 1"/>
    <property type="match status" value="1"/>
</dbReference>
<dbReference type="InterPro" id="IPR032466">
    <property type="entry name" value="Metal_Hydrolase"/>
</dbReference>
<dbReference type="GO" id="GO:0005829">
    <property type="term" value="C:cytosol"/>
    <property type="evidence" value="ECO:0007669"/>
    <property type="project" value="TreeGrafter"/>
</dbReference>
<feature type="compositionally biased region" description="Acidic residues" evidence="9">
    <location>
        <begin position="553"/>
        <end position="565"/>
    </location>
</feature>
<dbReference type="PANTHER" id="PTHR11271:SF6">
    <property type="entry name" value="GUANINE DEAMINASE"/>
    <property type="match status" value="1"/>
</dbReference>
<protein>
    <recommendedName>
        <fullName evidence="3 8">Guanine deaminase</fullName>
        <shortName evidence="8">Guanase</shortName>
        <ecNumber evidence="3 8">3.5.4.3</ecNumber>
    </recommendedName>
    <alternativeName>
        <fullName evidence="8">Guanine aminohydrolase</fullName>
    </alternativeName>
</protein>
<dbReference type="Pfam" id="PF01979">
    <property type="entry name" value="Amidohydro_1"/>
    <property type="match status" value="1"/>
</dbReference>
<evidence type="ECO:0000256" key="9">
    <source>
        <dbReference type="SAM" id="MobiDB-lite"/>
    </source>
</evidence>
<evidence type="ECO:0000313" key="11">
    <source>
        <dbReference type="EMBL" id="GFR42050.1"/>
    </source>
</evidence>
<dbReference type="PANTHER" id="PTHR11271">
    <property type="entry name" value="GUANINE DEAMINASE"/>
    <property type="match status" value="1"/>
</dbReference>
<dbReference type="GO" id="GO:0006147">
    <property type="term" value="P:guanine catabolic process"/>
    <property type="evidence" value="ECO:0007669"/>
    <property type="project" value="UniProtKB-UniRule"/>
</dbReference>
<dbReference type="InterPro" id="IPR011059">
    <property type="entry name" value="Metal-dep_hydrolase_composite"/>
</dbReference>
<comment type="cofactor">
    <cofactor evidence="8">
        <name>Zn(2+)</name>
        <dbReference type="ChEBI" id="CHEBI:29105"/>
    </cofactor>
    <text evidence="8">Binds 1 zinc ion per subunit.</text>
</comment>
<accession>A0AAD3HIX8</accession>
<evidence type="ECO:0000256" key="2">
    <source>
        <dbReference type="ARBA" id="ARBA00006745"/>
    </source>
</evidence>
<dbReference type="InterPro" id="IPR014311">
    <property type="entry name" value="Guanine_deaminase"/>
</dbReference>
<comment type="similarity">
    <text evidence="2 8">Belongs to the metallo-dependent hydrolases superfamily. ATZ/TRZ family.</text>
</comment>
<proteinExistence type="inferred from homology"/>
<feature type="domain" description="Amidohydrolase-related" evidence="10">
    <location>
        <begin position="68"/>
        <end position="447"/>
    </location>
</feature>
<feature type="region of interest" description="Disordered" evidence="9">
    <location>
        <begin position="462"/>
        <end position="578"/>
    </location>
</feature>
<dbReference type="Proteomes" id="UP001054857">
    <property type="component" value="Unassembled WGS sequence"/>
</dbReference>
<sequence length="578" mass="62255">MAAADTFAFRGTFFHTPAYGQLEALRDAVLVVQDGMIARIANGSEEAAVRREFGLSHVRRLKEGQYFIPGFIDTHVHAPQYKFTGTGTDVPLMEWLKKYTFPAEGSFRDLDAAHHRYSLLVKRFLANGTTTAMYYGSLHLDPNTVLVDTIERLGQRAVVGKVNMDRHSPSDYIESTSEGLRDAEAFIRYTLDKKCSRIQPCITPRFIPTCTPELMKGLASLARQYGTHIQSHISECCGEVNCVRELHPEFASDTALFEQAGLLTPRTVMAHGTLLSDQDLRHLASRGTAVSHCPLSNFFLGDACFRVNHALSLGVKVGLGTDVAGGISPSMLTAQRMAVVNSRCLRAHKLAQSGGTTVTADMEVDVLGWREALWLATVGGAQALDLSHAVGTFAEGKEFDALLVDTGLGGTCGPFDVFPDESDEQRLEKFLQLGDDRNLAEVFVQGVCVKRGHVFEREAAAEGQRAVEAGKQEAGDAEAAAEEEEERRMRAPTPTEPEAALVDLKASDSSEAEEAASWDAAGGDTEAAARTGAAAGGAGGVAAADSVATQGEAEAEEEEQDTEPEAESRPPAAKRARH</sequence>
<keyword evidence="5 8" id="KW-0378">Hydrolase</keyword>
<dbReference type="SUPFAM" id="SSF51556">
    <property type="entry name" value="Metallo-dependent hydrolases"/>
    <property type="match status" value="1"/>
</dbReference>
<comment type="function">
    <text evidence="8">Catalyzes the hydrolytic deamination of guanine, producing xanthine and ammonia.</text>
</comment>
<dbReference type="GO" id="GO:0008892">
    <property type="term" value="F:guanine deaminase activity"/>
    <property type="evidence" value="ECO:0007669"/>
    <property type="project" value="UniProtKB-UniRule"/>
</dbReference>
<comment type="catalytic activity">
    <reaction evidence="7 8">
        <text>guanine + H2O + H(+) = xanthine + NH4(+)</text>
        <dbReference type="Rhea" id="RHEA:14665"/>
        <dbReference type="ChEBI" id="CHEBI:15377"/>
        <dbReference type="ChEBI" id="CHEBI:15378"/>
        <dbReference type="ChEBI" id="CHEBI:16235"/>
        <dbReference type="ChEBI" id="CHEBI:17712"/>
        <dbReference type="ChEBI" id="CHEBI:28938"/>
        <dbReference type="EC" id="3.5.4.3"/>
    </reaction>
</comment>
<keyword evidence="6 8" id="KW-0862">Zinc</keyword>
<gene>
    <name evidence="11" type="ORF">Agub_g2866</name>
</gene>